<dbReference type="RefSeq" id="WP_114578065.1">
    <property type="nucleotide sequence ID" value="NZ_JAIVEF010000001.1"/>
</dbReference>
<evidence type="ECO:0000259" key="1">
    <source>
        <dbReference type="Pfam" id="PF25956"/>
    </source>
</evidence>
<evidence type="ECO:0000313" key="2">
    <source>
        <dbReference type="EMBL" id="MFC4988133.1"/>
    </source>
</evidence>
<keyword evidence="3" id="KW-1185">Reference proteome</keyword>
<dbReference type="InterPro" id="IPR058306">
    <property type="entry name" value="DUF7993"/>
</dbReference>
<evidence type="ECO:0000313" key="3">
    <source>
        <dbReference type="Proteomes" id="UP001595925"/>
    </source>
</evidence>
<sequence>MVEGRITDGRRIAQLLASEIEGHEGGELGALSVVDAAPDAAGGARAYDVADGEGVLARVFVGEEEARLEFARGDEAVRSATFGDRDDIVVHTDGERTVLEVGSGAAVKPATRALAAAAA</sequence>
<dbReference type="AlphaFoldDB" id="A0ABD5QEI9"/>
<feature type="domain" description="DUF7993" evidence="1">
    <location>
        <begin position="1"/>
        <end position="118"/>
    </location>
</feature>
<reference evidence="2 3" key="1">
    <citation type="journal article" date="2019" name="Int. J. Syst. Evol. Microbiol.">
        <title>The Global Catalogue of Microorganisms (GCM) 10K type strain sequencing project: providing services to taxonomists for standard genome sequencing and annotation.</title>
        <authorList>
            <consortium name="The Broad Institute Genomics Platform"/>
            <consortium name="The Broad Institute Genome Sequencing Center for Infectious Disease"/>
            <person name="Wu L."/>
            <person name="Ma J."/>
        </authorList>
    </citation>
    <scope>NUCLEOTIDE SEQUENCE [LARGE SCALE GENOMIC DNA]</scope>
    <source>
        <strain evidence="2 3">CGMCC 1.15824</strain>
    </source>
</reference>
<dbReference type="EMBL" id="JBHSJG010000036">
    <property type="protein sequence ID" value="MFC4988133.1"/>
    <property type="molecule type" value="Genomic_DNA"/>
</dbReference>
<dbReference type="Proteomes" id="UP001595925">
    <property type="component" value="Unassembled WGS sequence"/>
</dbReference>
<name>A0ABD5QEI9_9EURY</name>
<accession>A0ABD5QEI9</accession>
<gene>
    <name evidence="2" type="ORF">ACFPFO_10275</name>
</gene>
<organism evidence="2 3">
    <name type="scientific">Saliphagus infecundisoli</name>
    <dbReference type="NCBI Taxonomy" id="1849069"/>
    <lineage>
        <taxon>Archaea</taxon>
        <taxon>Methanobacteriati</taxon>
        <taxon>Methanobacteriota</taxon>
        <taxon>Stenosarchaea group</taxon>
        <taxon>Halobacteria</taxon>
        <taxon>Halobacteriales</taxon>
        <taxon>Natrialbaceae</taxon>
        <taxon>Saliphagus</taxon>
    </lineage>
</organism>
<proteinExistence type="predicted"/>
<protein>
    <recommendedName>
        <fullName evidence="1">DUF7993 domain-containing protein</fullName>
    </recommendedName>
</protein>
<dbReference type="Pfam" id="PF25956">
    <property type="entry name" value="DUF7993"/>
    <property type="match status" value="1"/>
</dbReference>
<comment type="caution">
    <text evidence="2">The sequence shown here is derived from an EMBL/GenBank/DDBJ whole genome shotgun (WGS) entry which is preliminary data.</text>
</comment>